<dbReference type="InterPro" id="IPR000073">
    <property type="entry name" value="AB_hydrolase_1"/>
</dbReference>
<keyword evidence="2" id="KW-0732">Signal</keyword>
<dbReference type="SUPFAM" id="SSF53474">
    <property type="entry name" value="alpha/beta-Hydrolases"/>
    <property type="match status" value="1"/>
</dbReference>
<feature type="signal peptide" evidence="2">
    <location>
        <begin position="1"/>
        <end position="16"/>
    </location>
</feature>
<dbReference type="InterPro" id="IPR051340">
    <property type="entry name" value="Haloalkane_dehalogenase"/>
</dbReference>
<comment type="caution">
    <text evidence="4">The sequence shown here is derived from an EMBL/GenBank/DDBJ whole genome shotgun (WGS) entry which is preliminary data.</text>
</comment>
<evidence type="ECO:0000313" key="5">
    <source>
        <dbReference type="Proteomes" id="UP000193040"/>
    </source>
</evidence>
<dbReference type="EMBL" id="MZZM01000025">
    <property type="protein sequence ID" value="ORJ57831.1"/>
    <property type="molecule type" value="Genomic_DNA"/>
</dbReference>
<proteinExistence type="predicted"/>
<dbReference type="Pfam" id="PF00561">
    <property type="entry name" value="Abhydrolase_1"/>
    <property type="match status" value="1"/>
</dbReference>
<protein>
    <submittedName>
        <fullName evidence="4">Alpha/beta hydrolase</fullName>
    </submittedName>
</protein>
<feature type="region of interest" description="Disordered" evidence="1">
    <location>
        <begin position="189"/>
        <end position="208"/>
    </location>
</feature>
<dbReference type="RefSeq" id="WP_084952374.1">
    <property type="nucleotide sequence ID" value="NZ_MZZM01000025.1"/>
</dbReference>
<dbReference type="InterPro" id="IPR000639">
    <property type="entry name" value="Epox_hydrolase-like"/>
</dbReference>
<accession>A0A1X0XY28</accession>
<evidence type="ECO:0000256" key="1">
    <source>
        <dbReference type="SAM" id="MobiDB-lite"/>
    </source>
</evidence>
<evidence type="ECO:0000313" key="4">
    <source>
        <dbReference type="EMBL" id="ORJ57831.1"/>
    </source>
</evidence>
<dbReference type="InterPro" id="IPR029058">
    <property type="entry name" value="AB_hydrolase_fold"/>
</dbReference>
<dbReference type="PANTHER" id="PTHR42977:SF1">
    <property type="entry name" value="BLR6576 PROTEIN"/>
    <property type="match status" value="1"/>
</dbReference>
<gene>
    <name evidence="4" type="ORF">B5M45_19700</name>
</gene>
<organism evidence="4 5">
    <name type="scientific">Mycobacterium simiae</name>
    <name type="common">Mycobacterium habana</name>
    <dbReference type="NCBI Taxonomy" id="1784"/>
    <lineage>
        <taxon>Bacteria</taxon>
        <taxon>Bacillati</taxon>
        <taxon>Actinomycetota</taxon>
        <taxon>Actinomycetes</taxon>
        <taxon>Mycobacteriales</taxon>
        <taxon>Mycobacteriaceae</taxon>
        <taxon>Mycobacterium</taxon>
        <taxon>Mycobacterium simiae complex</taxon>
    </lineage>
</organism>
<keyword evidence="4" id="KW-0378">Hydrolase</keyword>
<dbReference type="AlphaFoldDB" id="A0A1X0XY28"/>
<keyword evidence="5" id="KW-1185">Reference proteome</keyword>
<dbReference type="PANTHER" id="PTHR42977">
    <property type="entry name" value="HYDROLASE-RELATED"/>
    <property type="match status" value="1"/>
</dbReference>
<sequence>MLIALVVSVLGATACAHDTTADSPPWPTRYHFSSINGLSIFYREAGSPSAPTILLLHGFPSSSRMYQPLLDRLSARYHLIAPDYPGFGASGAPAATAYPYTFEHITDVVDTFTKAMRLKRYVLFMQDYGGPVGIRLAIRHPDQVRGFVIQNAVFHRAGLGPLWRKREEFWADRAAKEAELRATFFSPDTTRQRHVGSNPQPDTIDPDRWSDEQDFLSRPGETEIQSDLFYDYRTNVASYPAWDAWLRKHQPPSLVVWGRYDPSFQVDEVAAYRGDVPQAQTHVLDAGHFALYDRPEEVADLVGSFVTGLAN</sequence>
<reference evidence="4 5" key="1">
    <citation type="submission" date="2017-03" db="EMBL/GenBank/DDBJ databases">
        <title>Genomic insights into Mycobacterium simiae human colonization.</title>
        <authorList>
            <person name="Steffani J.L."/>
            <person name="Brunck M.E."/>
            <person name="Cruz E."/>
            <person name="Montiel R."/>
            <person name="Barona F."/>
        </authorList>
    </citation>
    <scope>NUCLEOTIDE SEQUENCE [LARGE SCALE GENOMIC DNA]</scope>
    <source>
        <strain evidence="4 5">MsiGto</strain>
    </source>
</reference>
<dbReference type="Gene3D" id="3.40.50.1820">
    <property type="entry name" value="alpha/beta hydrolase"/>
    <property type="match status" value="1"/>
</dbReference>
<evidence type="ECO:0000256" key="2">
    <source>
        <dbReference type="SAM" id="SignalP"/>
    </source>
</evidence>
<feature type="chain" id="PRO_5039311188" evidence="2">
    <location>
        <begin position="17"/>
        <end position="311"/>
    </location>
</feature>
<evidence type="ECO:0000259" key="3">
    <source>
        <dbReference type="Pfam" id="PF00561"/>
    </source>
</evidence>
<feature type="domain" description="AB hydrolase-1" evidence="3">
    <location>
        <begin position="51"/>
        <end position="295"/>
    </location>
</feature>
<dbReference type="Proteomes" id="UP000193040">
    <property type="component" value="Unassembled WGS sequence"/>
</dbReference>
<dbReference type="PRINTS" id="PR00111">
    <property type="entry name" value="ABHYDROLASE"/>
</dbReference>
<dbReference type="GO" id="GO:0004301">
    <property type="term" value="F:epoxide hydrolase activity"/>
    <property type="evidence" value="ECO:0007669"/>
    <property type="project" value="TreeGrafter"/>
</dbReference>
<dbReference type="PRINTS" id="PR00412">
    <property type="entry name" value="EPOXHYDRLASE"/>
</dbReference>
<name>A0A1X0XY28_MYCSI</name>